<dbReference type="CDD" id="cd05233">
    <property type="entry name" value="SDR_c"/>
    <property type="match status" value="1"/>
</dbReference>
<dbReference type="Gene3D" id="3.40.50.720">
    <property type="entry name" value="NAD(P)-binding Rossmann-like Domain"/>
    <property type="match status" value="1"/>
</dbReference>
<dbReference type="SUPFAM" id="SSF51735">
    <property type="entry name" value="NAD(P)-binding Rossmann-fold domains"/>
    <property type="match status" value="1"/>
</dbReference>
<dbReference type="Pfam" id="PF00106">
    <property type="entry name" value="adh_short"/>
    <property type="match status" value="1"/>
</dbReference>
<protein>
    <submittedName>
        <fullName evidence="2">Short chain dehydrogenase</fullName>
    </submittedName>
</protein>
<reference evidence="2 3" key="1">
    <citation type="submission" date="2016-10" db="EMBL/GenBank/DDBJ databases">
        <authorList>
            <person name="de Groot N.N."/>
        </authorList>
    </citation>
    <scope>NUCLEOTIDE SEQUENCE [LARGE SCALE GENOMIC DNA]</scope>
    <source>
        <strain evidence="2 3">OK461</strain>
    </source>
</reference>
<dbReference type="RefSeq" id="WP_075032594.1">
    <property type="nucleotide sequence ID" value="NZ_FONR01000027.1"/>
</dbReference>
<dbReference type="EMBL" id="FONR01000027">
    <property type="protein sequence ID" value="SFG72591.1"/>
    <property type="molecule type" value="Genomic_DNA"/>
</dbReference>
<dbReference type="GO" id="GO:0030497">
    <property type="term" value="P:fatty acid elongation"/>
    <property type="evidence" value="ECO:0007669"/>
    <property type="project" value="TreeGrafter"/>
</dbReference>
<dbReference type="InterPro" id="IPR002347">
    <property type="entry name" value="SDR_fam"/>
</dbReference>
<accession>A0A1I2UD23</accession>
<proteinExistence type="inferred from homology"/>
<gene>
    <name evidence="2" type="ORF">SAMN02787118_1273</name>
</gene>
<dbReference type="InterPro" id="IPR036291">
    <property type="entry name" value="NAD(P)-bd_dom_sf"/>
</dbReference>
<dbReference type="PRINTS" id="PR00081">
    <property type="entry name" value="GDHRDH"/>
</dbReference>
<evidence type="ECO:0000256" key="1">
    <source>
        <dbReference type="ARBA" id="ARBA00006484"/>
    </source>
</evidence>
<dbReference type="PANTHER" id="PTHR42760">
    <property type="entry name" value="SHORT-CHAIN DEHYDROGENASES/REDUCTASES FAMILY MEMBER"/>
    <property type="match status" value="1"/>
</dbReference>
<dbReference type="NCBIfam" id="NF005395">
    <property type="entry name" value="PRK06940.1"/>
    <property type="match status" value="1"/>
</dbReference>
<dbReference type="Proteomes" id="UP000181942">
    <property type="component" value="Unassembled WGS sequence"/>
</dbReference>
<name>A0A1I2UD23_9ACTN</name>
<dbReference type="Pfam" id="PF13561">
    <property type="entry name" value="adh_short_C2"/>
    <property type="match status" value="1"/>
</dbReference>
<dbReference type="AlphaFoldDB" id="A0A1I2UD23"/>
<organism evidence="2 3">
    <name type="scientific">Streptomyces mirabilis</name>
    <dbReference type="NCBI Taxonomy" id="68239"/>
    <lineage>
        <taxon>Bacteria</taxon>
        <taxon>Bacillati</taxon>
        <taxon>Actinomycetota</taxon>
        <taxon>Actinomycetes</taxon>
        <taxon>Kitasatosporales</taxon>
        <taxon>Streptomycetaceae</taxon>
        <taxon>Streptomyces</taxon>
    </lineage>
</organism>
<comment type="similarity">
    <text evidence="1">Belongs to the short-chain dehydrogenases/reductases (SDR) family.</text>
</comment>
<dbReference type="GO" id="GO:0016616">
    <property type="term" value="F:oxidoreductase activity, acting on the CH-OH group of donors, NAD or NADP as acceptor"/>
    <property type="evidence" value="ECO:0007669"/>
    <property type="project" value="TreeGrafter"/>
</dbReference>
<sequence length="283" mass="29467">MSKEIVVVIGPGSIGLAIARRVGTGRTVLLAAHSEKDVENAAEQLNGDGYETVTRVVDISERDAVEALADFAAGMGAVTHVVHAAGVSPTQAPIERVLHVDLLGTAYVLDAFGRVIAPGGAGVVVASMAGHRESPYEREIEDALATTPTDQLLDLPFLTPEKIGSTVHAYALSKRANSLRVLTAAHEWGRRGGRVNTISPGVIITPLARDELAGPRGAWFETVRQTCAAKRFSTSDEVGDVAAFLLGPQAAFVTGADLLMDGGVTSALRTGALSMSPAPTVQN</sequence>
<evidence type="ECO:0000313" key="3">
    <source>
        <dbReference type="Proteomes" id="UP000181942"/>
    </source>
</evidence>
<dbReference type="PANTHER" id="PTHR42760:SF123">
    <property type="entry name" value="OXIDOREDUCTASE"/>
    <property type="match status" value="1"/>
</dbReference>
<dbReference type="OrthoDB" id="9803333at2"/>
<evidence type="ECO:0000313" key="2">
    <source>
        <dbReference type="EMBL" id="SFG72591.1"/>
    </source>
</evidence>